<protein>
    <submittedName>
        <fullName evidence="6">Juvenile hormone acid O-methyltransferase</fullName>
    </submittedName>
</protein>
<feature type="domain" description="Methyltransferase type 12" evidence="3">
    <location>
        <begin position="40"/>
        <end position="139"/>
    </location>
</feature>
<keyword evidence="2" id="KW-0808">Transferase</keyword>
<dbReference type="InterPro" id="IPR029063">
    <property type="entry name" value="SAM-dependent_MTases_sf"/>
</dbReference>
<dbReference type="Pfam" id="PF13649">
    <property type="entry name" value="Methyltransf_25"/>
    <property type="match status" value="1"/>
</dbReference>
<sequence>MDDPQLYYDAHELQKKDAIVFYKQFSSKIRWRNDGSDALIDIGSGPGDVVYDCIYPIMPDTYQRLVFSDIKNSMMEYAREHYHHLPNSDFKVLNIESHEELLNDLKGQFDHVTSNYCLQLVVDQRQAFTNIYNLLRPEGGDILINTAPYVSLFDGFTGLSHNDKWAPYMEDLQYFTSPLQHVEDPKQYMLDLLEAIGFCDYQVETRDRVHTYSVEAYKASVKAIAPYIPRIPIHLQDDFMNDFIDTIINLDWDYPLFNKEDNTLRLPYKQMIIYARKPCFLFKTVVLKMDNPKLYQETNELQRANAASIAKEFSPKFNWRSEKLDTIIDIGSAIGDVFLEVVCPLFGRQFKRIVCSDLNSNMVEYGRKHYGKKIKNCEFRVLNIAGELPGDMKGQFDHLLSFFCLQLIPNQRKAFQNIYSLLRPSGGNCLLTAFARSPYYDAYLHLSKTERWSSYMVDVEKYTCSWHYAYDPVGEVEEILGDCGFHDVHVQLRPTIYTYGSIEDFKKNMKAVSHYTHRIPAELQDEFMNDFAEAMIKAKPHFKFFNCVRQGAFNFPFEQLIIFARR</sequence>
<feature type="domain" description="Methyltransferase" evidence="4">
    <location>
        <begin position="327"/>
        <end position="426"/>
    </location>
</feature>
<proteinExistence type="predicted"/>
<reference evidence="6" key="1">
    <citation type="submission" date="2025-08" db="UniProtKB">
        <authorList>
            <consortium name="RefSeq"/>
        </authorList>
    </citation>
    <scope>IDENTIFICATION</scope>
    <source>
        <strain evidence="6">Aabys</strain>
        <tissue evidence="6">Whole body</tissue>
    </source>
</reference>
<dbReference type="PANTHER" id="PTHR43861">
    <property type="entry name" value="TRANS-ACONITATE 2-METHYLTRANSFERASE-RELATED"/>
    <property type="match status" value="1"/>
</dbReference>
<organism evidence="5 6">
    <name type="scientific">Musca domestica</name>
    <name type="common">House fly</name>
    <dbReference type="NCBI Taxonomy" id="7370"/>
    <lineage>
        <taxon>Eukaryota</taxon>
        <taxon>Metazoa</taxon>
        <taxon>Ecdysozoa</taxon>
        <taxon>Arthropoda</taxon>
        <taxon>Hexapoda</taxon>
        <taxon>Insecta</taxon>
        <taxon>Pterygota</taxon>
        <taxon>Neoptera</taxon>
        <taxon>Endopterygota</taxon>
        <taxon>Diptera</taxon>
        <taxon>Brachycera</taxon>
        <taxon>Muscomorpha</taxon>
        <taxon>Muscoidea</taxon>
        <taxon>Muscidae</taxon>
        <taxon>Musca</taxon>
    </lineage>
</organism>
<dbReference type="STRING" id="7370.A0A1I8MED4"/>
<dbReference type="InterPro" id="IPR041698">
    <property type="entry name" value="Methyltransf_25"/>
</dbReference>
<evidence type="ECO:0000256" key="1">
    <source>
        <dbReference type="ARBA" id="ARBA00022603"/>
    </source>
</evidence>
<dbReference type="Gene3D" id="3.40.50.150">
    <property type="entry name" value="Vaccinia Virus protein VP39"/>
    <property type="match status" value="2"/>
</dbReference>
<dbReference type="Proteomes" id="UP001652621">
    <property type="component" value="Unplaced"/>
</dbReference>
<dbReference type="OrthoDB" id="8300214at2759"/>
<dbReference type="SUPFAM" id="SSF53335">
    <property type="entry name" value="S-adenosyl-L-methionine-dependent methyltransferases"/>
    <property type="match status" value="2"/>
</dbReference>
<dbReference type="Pfam" id="PF08242">
    <property type="entry name" value="Methyltransf_12"/>
    <property type="match status" value="1"/>
</dbReference>
<dbReference type="InterPro" id="IPR013217">
    <property type="entry name" value="Methyltransf_12"/>
</dbReference>
<name>A0A9J7I123_MUSDO</name>
<dbReference type="VEuPathDB" id="VectorBase:MDOA004035"/>
<dbReference type="CDD" id="cd02440">
    <property type="entry name" value="AdoMet_MTases"/>
    <property type="match status" value="1"/>
</dbReference>
<dbReference type="PANTHER" id="PTHR43861:SF1">
    <property type="entry name" value="TRANS-ACONITATE 2-METHYLTRANSFERASE"/>
    <property type="match status" value="1"/>
</dbReference>
<gene>
    <name evidence="6" type="primary">LOC101893577</name>
</gene>
<evidence type="ECO:0000259" key="3">
    <source>
        <dbReference type="Pfam" id="PF08242"/>
    </source>
</evidence>
<dbReference type="RefSeq" id="XP_005179561.2">
    <property type="nucleotide sequence ID" value="XM_005179504.4"/>
</dbReference>
<keyword evidence="5" id="KW-1185">Reference proteome</keyword>
<evidence type="ECO:0000256" key="2">
    <source>
        <dbReference type="ARBA" id="ARBA00022679"/>
    </source>
</evidence>
<dbReference type="GeneID" id="101893577"/>
<keyword evidence="1" id="KW-0489">Methyltransferase</keyword>
<dbReference type="eggNOG" id="ENOG502S1MZ">
    <property type="taxonomic scope" value="Eukaryota"/>
</dbReference>
<dbReference type="VEuPathDB" id="VectorBase:MDOMA2_010906"/>
<evidence type="ECO:0000313" key="6">
    <source>
        <dbReference type="RefSeq" id="XP_005179561.2"/>
    </source>
</evidence>
<accession>A0A9J7I123</accession>
<evidence type="ECO:0000259" key="4">
    <source>
        <dbReference type="Pfam" id="PF13649"/>
    </source>
</evidence>
<evidence type="ECO:0000313" key="5">
    <source>
        <dbReference type="Proteomes" id="UP001652621"/>
    </source>
</evidence>